<sequence length="86" mass="9568">MTRLTPESVEAEEVREVLTDQELSAHARLIWAYLTVADRPQNSNSLAAELGFAASTVSKHIGPLREKRLIRRLNGVWIAESPAEEA</sequence>
<dbReference type="InterPro" id="IPR036388">
    <property type="entry name" value="WH-like_DNA-bd_sf"/>
</dbReference>
<keyword evidence="2" id="KW-1185">Reference proteome</keyword>
<dbReference type="Proteomes" id="UP000658320">
    <property type="component" value="Unassembled WGS sequence"/>
</dbReference>
<protein>
    <submittedName>
        <fullName evidence="1">Uncharacterized protein</fullName>
    </submittedName>
</protein>
<name>A0A918FD37_9ACTN</name>
<reference evidence="1" key="1">
    <citation type="journal article" date="2014" name="Int. J. Syst. Evol. Microbiol.">
        <title>Complete genome sequence of Corynebacterium casei LMG S-19264T (=DSM 44701T), isolated from a smear-ripened cheese.</title>
        <authorList>
            <consortium name="US DOE Joint Genome Institute (JGI-PGF)"/>
            <person name="Walter F."/>
            <person name="Albersmeier A."/>
            <person name="Kalinowski J."/>
            <person name="Ruckert C."/>
        </authorList>
    </citation>
    <scope>NUCLEOTIDE SEQUENCE</scope>
    <source>
        <strain evidence="1">JCM 4346</strain>
    </source>
</reference>
<proteinExistence type="predicted"/>
<organism evidence="1 2">
    <name type="scientific">Streptomyces aurantiogriseus</name>
    <dbReference type="NCBI Taxonomy" id="66870"/>
    <lineage>
        <taxon>Bacteria</taxon>
        <taxon>Bacillati</taxon>
        <taxon>Actinomycetota</taxon>
        <taxon>Actinomycetes</taxon>
        <taxon>Kitasatosporales</taxon>
        <taxon>Streptomycetaceae</taxon>
        <taxon>Streptomyces</taxon>
    </lineage>
</organism>
<dbReference type="SUPFAM" id="SSF46785">
    <property type="entry name" value="Winged helix' DNA-binding domain"/>
    <property type="match status" value="1"/>
</dbReference>
<gene>
    <name evidence="1" type="ORF">GCM10010251_45120</name>
</gene>
<comment type="caution">
    <text evidence="1">The sequence shown here is derived from an EMBL/GenBank/DDBJ whole genome shotgun (WGS) entry which is preliminary data.</text>
</comment>
<reference evidence="1" key="2">
    <citation type="submission" date="2020-09" db="EMBL/GenBank/DDBJ databases">
        <authorList>
            <person name="Sun Q."/>
            <person name="Ohkuma M."/>
        </authorList>
    </citation>
    <scope>NUCLEOTIDE SEQUENCE</scope>
    <source>
        <strain evidence="1">JCM 4346</strain>
    </source>
</reference>
<evidence type="ECO:0000313" key="1">
    <source>
        <dbReference type="EMBL" id="GGR24022.1"/>
    </source>
</evidence>
<dbReference type="EMBL" id="BMSX01000010">
    <property type="protein sequence ID" value="GGR24022.1"/>
    <property type="molecule type" value="Genomic_DNA"/>
</dbReference>
<dbReference type="RefSeq" id="WP_189939371.1">
    <property type="nucleotide sequence ID" value="NZ_BMSX01000010.1"/>
</dbReference>
<dbReference type="InterPro" id="IPR036390">
    <property type="entry name" value="WH_DNA-bd_sf"/>
</dbReference>
<evidence type="ECO:0000313" key="2">
    <source>
        <dbReference type="Proteomes" id="UP000658320"/>
    </source>
</evidence>
<accession>A0A918FD37</accession>
<dbReference type="AlphaFoldDB" id="A0A918FD37"/>
<dbReference type="Gene3D" id="1.10.10.10">
    <property type="entry name" value="Winged helix-like DNA-binding domain superfamily/Winged helix DNA-binding domain"/>
    <property type="match status" value="1"/>
</dbReference>